<dbReference type="RefSeq" id="WP_100713038.1">
    <property type="nucleotide sequence ID" value="NZ_NPDY01000003.1"/>
</dbReference>
<dbReference type="EMBL" id="NPDY01000003">
    <property type="protein sequence ID" value="PJZ70469.1"/>
    <property type="molecule type" value="Genomic_DNA"/>
</dbReference>
<dbReference type="EMBL" id="NPDZ01000002">
    <property type="protein sequence ID" value="PJZ74305.1"/>
    <property type="molecule type" value="Genomic_DNA"/>
</dbReference>
<keyword evidence="3" id="KW-1185">Reference proteome</keyword>
<evidence type="ECO:0000313" key="3">
    <source>
        <dbReference type="Proteomes" id="UP000231962"/>
    </source>
</evidence>
<comment type="caution">
    <text evidence="2">The sequence shown here is derived from an EMBL/GenBank/DDBJ whole genome shotgun (WGS) entry which is preliminary data.</text>
</comment>
<sequence length="243" mass="27663">MDKKEPCLTIPISGALQNKIIELHAAVQKEDSSYGKNQLSEVFLLASDELLNRFISDLAIPFYKRESIAEKAGSRREDVLEHLNHSRKLIKIFLNSFVSNLPRQRVAPTVSYFYSLIKSNLQKDESAETHSPAFLLQIKDELYEKCVNFALLEETLAQLSDEEVSLLFQKTLEQILQILLEKPRELLKFNPALDVAAKAGLKGVNKSIREALKIAIELHLNDSRQTLADHLGQFFMYNELPIP</sequence>
<evidence type="ECO:0000313" key="1">
    <source>
        <dbReference type="EMBL" id="PJZ70469.1"/>
    </source>
</evidence>
<evidence type="ECO:0000313" key="2">
    <source>
        <dbReference type="EMBL" id="PJZ74305.1"/>
    </source>
</evidence>
<gene>
    <name evidence="1" type="ORF">CH360_05615</name>
    <name evidence="2" type="ORF">CH373_05195</name>
</gene>
<organism evidence="2 4">
    <name type="scientific">Leptospira perolatii</name>
    <dbReference type="NCBI Taxonomy" id="2023191"/>
    <lineage>
        <taxon>Bacteria</taxon>
        <taxon>Pseudomonadati</taxon>
        <taxon>Spirochaetota</taxon>
        <taxon>Spirochaetia</taxon>
        <taxon>Leptospirales</taxon>
        <taxon>Leptospiraceae</taxon>
        <taxon>Leptospira</taxon>
    </lineage>
</organism>
<proteinExistence type="predicted"/>
<dbReference type="AlphaFoldDB" id="A0A2M9ZQK2"/>
<name>A0A2M9ZQK2_9LEPT</name>
<evidence type="ECO:0000313" key="4">
    <source>
        <dbReference type="Proteomes" id="UP000231990"/>
    </source>
</evidence>
<protein>
    <submittedName>
        <fullName evidence="2">Uncharacterized protein</fullName>
    </submittedName>
</protein>
<dbReference type="Proteomes" id="UP000231962">
    <property type="component" value="Unassembled WGS sequence"/>
</dbReference>
<accession>A0A2M9ZQK2</accession>
<dbReference type="Proteomes" id="UP000231990">
    <property type="component" value="Unassembled WGS sequence"/>
</dbReference>
<reference evidence="3 4" key="1">
    <citation type="submission" date="2017-07" db="EMBL/GenBank/DDBJ databases">
        <title>Leptospira spp. isolated from tropical soils.</title>
        <authorList>
            <person name="Thibeaux R."/>
            <person name="Iraola G."/>
            <person name="Ferres I."/>
            <person name="Bierque E."/>
            <person name="Girault D."/>
            <person name="Soupe-Gilbert M.-E."/>
            <person name="Picardeau M."/>
            <person name="Goarant C."/>
        </authorList>
    </citation>
    <scope>NUCLEOTIDE SEQUENCE [LARGE SCALE GENOMIC DNA]</scope>
    <source>
        <strain evidence="2 4">FH1-B-B1</strain>
        <strain evidence="1 3">FH1-B-C1</strain>
    </source>
</reference>